<dbReference type="Proteomes" id="UP000299102">
    <property type="component" value="Unassembled WGS sequence"/>
</dbReference>
<accession>A0A4C1UVE2</accession>
<evidence type="ECO:0000313" key="2">
    <source>
        <dbReference type="Proteomes" id="UP000299102"/>
    </source>
</evidence>
<sequence>MRMSRLKKASDRNTSKLAHCGRPSAHLTVMDPVVTNGTGGLDVLSDHRSSGLIKPRFKTRQSIHSWSRLKPGAFFFKDD</sequence>
<dbReference type="AlphaFoldDB" id="A0A4C1UVE2"/>
<keyword evidence="2" id="KW-1185">Reference proteome</keyword>
<comment type="caution">
    <text evidence="1">The sequence shown here is derived from an EMBL/GenBank/DDBJ whole genome shotgun (WGS) entry which is preliminary data.</text>
</comment>
<reference evidence="1 2" key="1">
    <citation type="journal article" date="2019" name="Commun. Biol.">
        <title>The bagworm genome reveals a unique fibroin gene that provides high tensile strength.</title>
        <authorList>
            <person name="Kono N."/>
            <person name="Nakamura H."/>
            <person name="Ohtoshi R."/>
            <person name="Tomita M."/>
            <person name="Numata K."/>
            <person name="Arakawa K."/>
        </authorList>
    </citation>
    <scope>NUCLEOTIDE SEQUENCE [LARGE SCALE GENOMIC DNA]</scope>
</reference>
<organism evidence="1 2">
    <name type="scientific">Eumeta variegata</name>
    <name type="common">Bagworm moth</name>
    <name type="synonym">Eumeta japonica</name>
    <dbReference type="NCBI Taxonomy" id="151549"/>
    <lineage>
        <taxon>Eukaryota</taxon>
        <taxon>Metazoa</taxon>
        <taxon>Ecdysozoa</taxon>
        <taxon>Arthropoda</taxon>
        <taxon>Hexapoda</taxon>
        <taxon>Insecta</taxon>
        <taxon>Pterygota</taxon>
        <taxon>Neoptera</taxon>
        <taxon>Endopterygota</taxon>
        <taxon>Lepidoptera</taxon>
        <taxon>Glossata</taxon>
        <taxon>Ditrysia</taxon>
        <taxon>Tineoidea</taxon>
        <taxon>Psychidae</taxon>
        <taxon>Oiketicinae</taxon>
        <taxon>Eumeta</taxon>
    </lineage>
</organism>
<protein>
    <submittedName>
        <fullName evidence="1">Uncharacterized protein</fullName>
    </submittedName>
</protein>
<name>A0A4C1UVE2_EUMVA</name>
<dbReference type="EMBL" id="BGZK01000232">
    <property type="protein sequence ID" value="GBP30408.1"/>
    <property type="molecule type" value="Genomic_DNA"/>
</dbReference>
<gene>
    <name evidence="1" type="ORF">EVAR_18207_1</name>
</gene>
<proteinExistence type="predicted"/>
<evidence type="ECO:0000313" key="1">
    <source>
        <dbReference type="EMBL" id="GBP30408.1"/>
    </source>
</evidence>